<dbReference type="PROSITE" id="PS50026">
    <property type="entry name" value="EGF_3"/>
    <property type="match status" value="2"/>
</dbReference>
<proteinExistence type="predicted"/>
<dbReference type="SMART" id="SM00181">
    <property type="entry name" value="EGF"/>
    <property type="match status" value="3"/>
</dbReference>
<evidence type="ECO:0000259" key="6">
    <source>
        <dbReference type="PROSITE" id="PS50024"/>
    </source>
</evidence>
<dbReference type="PANTHER" id="PTHR24034">
    <property type="entry name" value="EGF-LIKE DOMAIN-CONTAINING PROTEIN"/>
    <property type="match status" value="1"/>
</dbReference>
<evidence type="ECO:0000256" key="2">
    <source>
        <dbReference type="ARBA" id="ARBA00022737"/>
    </source>
</evidence>
<feature type="domain" description="EGF-like" evidence="7">
    <location>
        <begin position="904"/>
        <end position="943"/>
    </location>
</feature>
<feature type="non-terminal residue" evidence="8">
    <location>
        <position position="1"/>
    </location>
</feature>
<dbReference type="SMART" id="SM00179">
    <property type="entry name" value="EGF_CA"/>
    <property type="match status" value="1"/>
</dbReference>
<feature type="domain" description="EGF-like" evidence="7">
    <location>
        <begin position="953"/>
        <end position="987"/>
    </location>
</feature>
<protein>
    <recommendedName>
        <fullName evidence="9">EGF-like domain-containing protein</fullName>
    </recommendedName>
</protein>
<keyword evidence="3 4" id="KW-1015">Disulfide bond</keyword>
<dbReference type="PROSITE" id="PS50024">
    <property type="entry name" value="SEA"/>
    <property type="match status" value="1"/>
</dbReference>
<feature type="domain" description="SEA" evidence="6">
    <location>
        <begin position="770"/>
        <end position="897"/>
    </location>
</feature>
<organism evidence="8">
    <name type="scientific">Graphocephala atropunctata</name>
    <dbReference type="NCBI Taxonomy" id="36148"/>
    <lineage>
        <taxon>Eukaryota</taxon>
        <taxon>Metazoa</taxon>
        <taxon>Ecdysozoa</taxon>
        <taxon>Arthropoda</taxon>
        <taxon>Hexapoda</taxon>
        <taxon>Insecta</taxon>
        <taxon>Pterygota</taxon>
        <taxon>Neoptera</taxon>
        <taxon>Paraneoptera</taxon>
        <taxon>Hemiptera</taxon>
        <taxon>Auchenorrhyncha</taxon>
        <taxon>Membracoidea</taxon>
        <taxon>Cicadellidae</taxon>
        <taxon>Cicadellinae</taxon>
        <taxon>Cicadellini</taxon>
        <taxon>Graphocephala</taxon>
    </lineage>
</organism>
<feature type="region of interest" description="Disordered" evidence="5">
    <location>
        <begin position="241"/>
        <end position="273"/>
    </location>
</feature>
<dbReference type="PROSITE" id="PS01187">
    <property type="entry name" value="EGF_CA"/>
    <property type="match status" value="1"/>
</dbReference>
<feature type="region of interest" description="Disordered" evidence="5">
    <location>
        <begin position="480"/>
        <end position="558"/>
    </location>
</feature>
<reference evidence="8" key="1">
    <citation type="submission" date="2015-11" db="EMBL/GenBank/DDBJ databases">
        <title>De novo transcriptome assembly of four potential Pierce s Disease insect vectors from Arizona vineyards.</title>
        <authorList>
            <person name="Tassone E.E."/>
        </authorList>
    </citation>
    <scope>NUCLEOTIDE SEQUENCE</scope>
</reference>
<evidence type="ECO:0000256" key="5">
    <source>
        <dbReference type="SAM" id="MobiDB-lite"/>
    </source>
</evidence>
<feature type="compositionally biased region" description="Polar residues" evidence="5">
    <location>
        <begin position="511"/>
        <end position="542"/>
    </location>
</feature>
<dbReference type="FunFam" id="2.10.25.10:FF:000672">
    <property type="entry name" value="Uncharacterized protein, isoform C"/>
    <property type="match status" value="1"/>
</dbReference>
<dbReference type="PROSITE" id="PS00022">
    <property type="entry name" value="EGF_1"/>
    <property type="match status" value="1"/>
</dbReference>
<evidence type="ECO:0000313" key="8">
    <source>
        <dbReference type="EMBL" id="JAT26593.1"/>
    </source>
</evidence>
<dbReference type="InterPro" id="IPR049883">
    <property type="entry name" value="NOTCH1_EGF-like"/>
</dbReference>
<feature type="region of interest" description="Disordered" evidence="5">
    <location>
        <begin position="694"/>
        <end position="718"/>
    </location>
</feature>
<feature type="non-terminal residue" evidence="8">
    <location>
        <position position="1001"/>
    </location>
</feature>
<dbReference type="SUPFAM" id="SSF82671">
    <property type="entry name" value="SEA domain"/>
    <property type="match status" value="1"/>
</dbReference>
<dbReference type="InterPro" id="IPR001881">
    <property type="entry name" value="EGF-like_Ca-bd_dom"/>
</dbReference>
<comment type="caution">
    <text evidence="4">Lacks conserved residue(s) required for the propagation of feature annotation.</text>
</comment>
<gene>
    <name evidence="8" type="ORF">g.559</name>
</gene>
<dbReference type="InterPro" id="IPR000082">
    <property type="entry name" value="SEA_dom"/>
</dbReference>
<dbReference type="InterPro" id="IPR018097">
    <property type="entry name" value="EGF_Ca-bd_CS"/>
</dbReference>
<evidence type="ECO:0000256" key="4">
    <source>
        <dbReference type="PROSITE-ProRule" id="PRU00076"/>
    </source>
</evidence>
<dbReference type="EMBL" id="GEBQ01013384">
    <property type="protein sequence ID" value="JAT26593.1"/>
    <property type="molecule type" value="Transcribed_RNA"/>
</dbReference>
<dbReference type="PANTHER" id="PTHR24034:SF89">
    <property type="entry name" value="COMPLEMENT COMPONENT C1Q RECEPTOR"/>
    <property type="match status" value="1"/>
</dbReference>
<evidence type="ECO:0008006" key="9">
    <source>
        <dbReference type="Google" id="ProtNLM"/>
    </source>
</evidence>
<evidence type="ECO:0000256" key="1">
    <source>
        <dbReference type="ARBA" id="ARBA00022536"/>
    </source>
</evidence>
<keyword evidence="2" id="KW-0677">Repeat</keyword>
<dbReference type="InterPro" id="IPR050751">
    <property type="entry name" value="ECM_structural_protein"/>
</dbReference>
<name>A0A1B6LSE2_9HEMI</name>
<evidence type="ECO:0000256" key="3">
    <source>
        <dbReference type="ARBA" id="ARBA00023157"/>
    </source>
</evidence>
<dbReference type="InterPro" id="IPR000152">
    <property type="entry name" value="EGF-type_Asp/Asn_hydroxyl_site"/>
</dbReference>
<feature type="compositionally biased region" description="Low complexity" evidence="5">
    <location>
        <begin position="496"/>
        <end position="510"/>
    </location>
</feature>
<sequence>GKAQENWSDGKTAVDPSPSVFSLGRSSEDVDSSVRQPVLGSKTTLDEFRISKPAFSIVDLPNSNLPFTPSSADNLESLIDNEIKNVEKRSVESSDVDERLEDKINRYSVSVVDNDLDAPPTDFSNTLFSTHVLRDPANAEFYQKIQPTKSDDMVQQQNVFSKTLEDHNYYRNEGEAKRASARGRALPLPKPRSASDPDVQSPNSTSLTSSNRSDKPSPDIHDIINGFVKLLNGNVQVQVNTNSRPLGGRPLYPVRTRINNRGPPRITDVPPLDFDPPVPSRPVGLKPSHPSNNLKIPPPYPFDIPPPISSLPPQPSTVLRPFLSGIPIPEQLVPKDPDTISITSESNIPLDNFNKSYIAPSKTKYSPFGNEYQKTKPGGLMNNETDPVKETMKKPIPYKPTNSFIQPSEITPLTTPTLAVVQKKDPVYNRSSSVQPTTSSESGQDLFNNFQQNTNTNLDMGTGMISVNVSTSVFSVDNSSVNTKEDEEFVASDNISTTTTSKPTTPKPTTVEVSTNKPPSVSEPSTPLIESSMAEVSTSDPQKPQHWGDPTSSISTTPLQSETNFKYYPRPGIVLDDPEYKPGGGSMAYQPIVTAPVALRPSSSGEVFDVTVSAIQGPTSSNTGHPFIYPVDIEGVQVGSAGSGEVSVITTAEAGQHFVSIDGKRTYINLFNSSPSVAPTPSKKQPIIKQTGTYSVGKVGNDYPQGSPNKRPVFHRRPAHPPVRIDTCIVGDDSTCDKAQNERCRTEVGVSSCHCRPGYSRRKHREPCIRVVSIVMSLRVDRMYDHRLMWTNKLEDKDSPEYLHLEYESSNAIESAMQMTPFSDEFLGCRVNSLYTVPSRQSTGSPVYVNLTLLLEESAETLRPAIKKDIQRHLLGVIHRRSNNIGSSSLWVDSPAGSVSQLEDLDECQHADLHDCHLVATCSNTFGSFHCICPEGYRDPWAGNNHHSGRECHTCPQDFCNHRGECRYQNDQPVCKCAGSYYGAQCEIDGEVLGVAIGASV</sequence>
<dbReference type="AlphaFoldDB" id="A0A1B6LSE2"/>
<dbReference type="InterPro" id="IPR000742">
    <property type="entry name" value="EGF"/>
</dbReference>
<dbReference type="PROSITE" id="PS00010">
    <property type="entry name" value="ASX_HYDROXYL"/>
    <property type="match status" value="1"/>
</dbReference>
<keyword evidence="1 4" id="KW-0245">EGF-like domain</keyword>
<feature type="compositionally biased region" description="Polar residues" evidence="5">
    <location>
        <begin position="198"/>
        <end position="211"/>
    </location>
</feature>
<feature type="compositionally biased region" description="Low complexity" evidence="5">
    <location>
        <begin position="431"/>
        <end position="448"/>
    </location>
</feature>
<feature type="region of interest" description="Disordered" evidence="5">
    <location>
        <begin position="428"/>
        <end position="448"/>
    </location>
</feature>
<dbReference type="Pfam" id="PF07645">
    <property type="entry name" value="EGF_CA"/>
    <property type="match status" value="1"/>
</dbReference>
<dbReference type="GO" id="GO:0005509">
    <property type="term" value="F:calcium ion binding"/>
    <property type="evidence" value="ECO:0007669"/>
    <property type="project" value="InterPro"/>
</dbReference>
<dbReference type="SUPFAM" id="SSF57184">
    <property type="entry name" value="Growth factor receptor domain"/>
    <property type="match status" value="1"/>
</dbReference>
<dbReference type="Gene3D" id="2.10.25.10">
    <property type="entry name" value="Laminin"/>
    <property type="match status" value="1"/>
</dbReference>
<evidence type="ECO:0000259" key="7">
    <source>
        <dbReference type="PROSITE" id="PS50026"/>
    </source>
</evidence>
<accession>A0A1B6LSE2</accession>
<feature type="region of interest" description="Disordered" evidence="5">
    <location>
        <begin position="164"/>
        <end position="220"/>
    </location>
</feature>
<dbReference type="InterPro" id="IPR036364">
    <property type="entry name" value="SEA_dom_sf"/>
</dbReference>
<feature type="compositionally biased region" description="Basic and acidic residues" evidence="5">
    <location>
        <begin position="164"/>
        <end position="178"/>
    </location>
</feature>
<dbReference type="InterPro" id="IPR009030">
    <property type="entry name" value="Growth_fac_rcpt_cys_sf"/>
</dbReference>
<feature type="disulfide bond" evidence="4">
    <location>
        <begin position="977"/>
        <end position="986"/>
    </location>
</feature>
<feature type="region of interest" description="Disordered" evidence="5">
    <location>
        <begin position="1"/>
        <end position="35"/>
    </location>
</feature>
<dbReference type="CDD" id="cd00054">
    <property type="entry name" value="EGF_CA"/>
    <property type="match status" value="1"/>
</dbReference>